<evidence type="ECO:0000313" key="9">
    <source>
        <dbReference type="Proteomes" id="UP000516160"/>
    </source>
</evidence>
<dbReference type="GO" id="GO:0030420">
    <property type="term" value="P:establishment of competence for transformation"/>
    <property type="evidence" value="ECO:0007669"/>
    <property type="project" value="InterPro"/>
</dbReference>
<feature type="transmembrane region" description="Helical" evidence="6">
    <location>
        <begin position="43"/>
        <end position="61"/>
    </location>
</feature>
<dbReference type="PANTHER" id="PTHR30619">
    <property type="entry name" value="DNA INTERNALIZATION/COMPETENCE PROTEIN COMEC/REC2"/>
    <property type="match status" value="1"/>
</dbReference>
<evidence type="ECO:0000256" key="5">
    <source>
        <dbReference type="ARBA" id="ARBA00023136"/>
    </source>
</evidence>
<evidence type="ECO:0000256" key="1">
    <source>
        <dbReference type="ARBA" id="ARBA00004651"/>
    </source>
</evidence>
<keyword evidence="9" id="KW-1185">Reference proteome</keyword>
<feature type="transmembrane region" description="Helical" evidence="6">
    <location>
        <begin position="462"/>
        <end position="479"/>
    </location>
</feature>
<organism evidence="8 9">
    <name type="scientific">Alkalicella caledoniensis</name>
    <dbReference type="NCBI Taxonomy" id="2731377"/>
    <lineage>
        <taxon>Bacteria</taxon>
        <taxon>Bacillati</taxon>
        <taxon>Bacillota</taxon>
        <taxon>Clostridia</taxon>
        <taxon>Eubacteriales</taxon>
        <taxon>Proteinivoracaceae</taxon>
        <taxon>Alkalicella</taxon>
    </lineage>
</organism>
<evidence type="ECO:0000256" key="2">
    <source>
        <dbReference type="ARBA" id="ARBA00022475"/>
    </source>
</evidence>
<dbReference type="InterPro" id="IPR036866">
    <property type="entry name" value="RibonucZ/Hydroxyglut_hydro"/>
</dbReference>
<dbReference type="Proteomes" id="UP000516160">
    <property type="component" value="Chromosome"/>
</dbReference>
<dbReference type="NCBIfam" id="TIGR00360">
    <property type="entry name" value="ComEC_N-term"/>
    <property type="match status" value="1"/>
</dbReference>
<accession>A0A7G9W4G9</accession>
<dbReference type="InterPro" id="IPR004477">
    <property type="entry name" value="ComEC_N"/>
</dbReference>
<evidence type="ECO:0000259" key="7">
    <source>
        <dbReference type="SMART" id="SM00849"/>
    </source>
</evidence>
<dbReference type="EMBL" id="CP058559">
    <property type="protein sequence ID" value="QNO13581.1"/>
    <property type="molecule type" value="Genomic_DNA"/>
</dbReference>
<feature type="transmembrane region" description="Helical" evidence="6">
    <location>
        <begin position="347"/>
        <end position="370"/>
    </location>
</feature>
<dbReference type="SUPFAM" id="SSF56281">
    <property type="entry name" value="Metallo-hydrolase/oxidoreductase"/>
    <property type="match status" value="1"/>
</dbReference>
<feature type="transmembrane region" description="Helical" evidence="6">
    <location>
        <begin position="12"/>
        <end position="37"/>
    </location>
</feature>
<feature type="transmembrane region" description="Helical" evidence="6">
    <location>
        <begin position="427"/>
        <end position="450"/>
    </location>
</feature>
<dbReference type="InterPro" id="IPR001279">
    <property type="entry name" value="Metallo-B-lactamas"/>
</dbReference>
<dbReference type="KEGG" id="acae:HYG86_01755"/>
<name>A0A7G9W4G9_ALKCA</name>
<dbReference type="GO" id="GO:0005886">
    <property type="term" value="C:plasma membrane"/>
    <property type="evidence" value="ECO:0007669"/>
    <property type="project" value="UniProtKB-SubCell"/>
</dbReference>
<dbReference type="RefSeq" id="WP_213167250.1">
    <property type="nucleotide sequence ID" value="NZ_CP058559.1"/>
</dbReference>
<dbReference type="Pfam" id="PF00753">
    <property type="entry name" value="Lactamase_B"/>
    <property type="match status" value="1"/>
</dbReference>
<dbReference type="Pfam" id="PF03772">
    <property type="entry name" value="Competence"/>
    <property type="match status" value="1"/>
</dbReference>
<evidence type="ECO:0000256" key="3">
    <source>
        <dbReference type="ARBA" id="ARBA00022692"/>
    </source>
</evidence>
<comment type="subcellular location">
    <subcellularLocation>
        <location evidence="1">Cell membrane</location>
        <topology evidence="1">Multi-pass membrane protein</topology>
    </subcellularLocation>
</comment>
<dbReference type="InterPro" id="IPR052159">
    <property type="entry name" value="Competence_DNA_uptake"/>
</dbReference>
<dbReference type="InterPro" id="IPR035681">
    <property type="entry name" value="ComA-like_MBL"/>
</dbReference>
<dbReference type="AlphaFoldDB" id="A0A7G9W4G9"/>
<dbReference type="InterPro" id="IPR004797">
    <property type="entry name" value="Competence_ComEC/Rec2"/>
</dbReference>
<dbReference type="PANTHER" id="PTHR30619:SF7">
    <property type="entry name" value="BETA-LACTAMASE DOMAIN PROTEIN"/>
    <property type="match status" value="1"/>
</dbReference>
<feature type="transmembrane region" description="Helical" evidence="6">
    <location>
        <begin position="315"/>
        <end position="335"/>
    </location>
</feature>
<dbReference type="Gene3D" id="3.60.15.10">
    <property type="entry name" value="Ribonuclease Z/Hydroxyacylglutathione hydrolase-like"/>
    <property type="match status" value="1"/>
</dbReference>
<proteinExistence type="predicted"/>
<keyword evidence="2" id="KW-1003">Cell membrane</keyword>
<feature type="domain" description="Metallo-beta-lactamase" evidence="7">
    <location>
        <begin position="492"/>
        <end position="690"/>
    </location>
</feature>
<feature type="transmembrane region" description="Helical" evidence="6">
    <location>
        <begin position="278"/>
        <end position="295"/>
    </location>
</feature>
<protein>
    <submittedName>
        <fullName evidence="8">DNA internalization-related competence protein ComEC/Rec2</fullName>
    </submittedName>
</protein>
<reference evidence="8 9" key="1">
    <citation type="submission" date="2020-07" db="EMBL/GenBank/DDBJ databases">
        <title>Alkalicella. sp. LB2 genome.</title>
        <authorList>
            <person name="Postec A."/>
            <person name="Quemeneur M."/>
        </authorList>
    </citation>
    <scope>NUCLEOTIDE SEQUENCE [LARGE SCALE GENOMIC DNA]</scope>
    <source>
        <strain evidence="8 9">LB2</strain>
    </source>
</reference>
<keyword evidence="3 6" id="KW-0812">Transmembrane</keyword>
<dbReference type="CDD" id="cd07731">
    <property type="entry name" value="ComA-like_MBL-fold"/>
    <property type="match status" value="1"/>
</dbReference>
<feature type="transmembrane region" description="Helical" evidence="6">
    <location>
        <begin position="222"/>
        <end position="247"/>
    </location>
</feature>
<gene>
    <name evidence="8" type="ORF">HYG86_01755</name>
</gene>
<sequence length="736" mass="82593">MGIILITAIIAAIIPFVDITYIPLLAAILAICVYILLNKKSKAPLIIAITFLLIIFARSYTQKATVDNLTNYLQQQKLNLALEIIEVKEDYYVLSILETKADKIKPGHSLLLYSQKEYTKGDIISYEGEVKQFYQYKNPGTYYPNNKYVYKRYGYISETTGSIQRLESKIENNTTITHIKSKALLRLNTLDIKGASLAPAILLGDKNQIDNEYIESFRDSGLIHITAVSGLHIGIVFMIFAYLVTIITRNKKLSYITGFFMALVFSVFVGFKPSTLRAITMLFIYMISKTMGYPYSLSRSVQVTALVFITLNPLVLLDMGFQFSYGAVLGIAYISPRLRLLDKIKNLYIQNILKITLSVQIALLPLNYYYFKGLPIFSIVSNLLVAPVLPPYLGLIMCYAIFPIGIFRITIEILSNYILIWSKITAIWLHISLVKLLGISIVALSIIGYYLHKNKVISTKKLLALLLCFAIAIGSVLYIQPQVEIYFLDVGQGDCIIIRHKGTNILIDTGGTIGTNIGQRVVVPVLKNLGIQRLDYLFLTHPHYDHIGALKEIVNKIEVKNLLIPHNENMFTNTYTSIKKQVEGQISNTINVKKGDSLSVSKLNIEVLHPSSTYTPNESPSNNISLVMLLQYGETKVLFTGDIESAEKDIIHLLPKVEILKIAHHGSATSSSEEFLSKTLPKHAIISVGNNNYGHPSKEVLDRLNGINSNYHITKYTGMVSVKIKDKGFIVKDHVR</sequence>
<dbReference type="SMART" id="SM00849">
    <property type="entry name" value="Lactamase_B"/>
    <property type="match status" value="1"/>
</dbReference>
<feature type="transmembrane region" description="Helical" evidence="6">
    <location>
        <begin position="253"/>
        <end position="271"/>
    </location>
</feature>
<keyword evidence="4 6" id="KW-1133">Transmembrane helix</keyword>
<dbReference type="NCBIfam" id="TIGR00361">
    <property type="entry name" value="ComEC_Rec2"/>
    <property type="match status" value="1"/>
</dbReference>
<evidence type="ECO:0000313" key="8">
    <source>
        <dbReference type="EMBL" id="QNO13581.1"/>
    </source>
</evidence>
<evidence type="ECO:0000256" key="4">
    <source>
        <dbReference type="ARBA" id="ARBA00022989"/>
    </source>
</evidence>
<keyword evidence="5 6" id="KW-0472">Membrane</keyword>
<evidence type="ECO:0000256" key="6">
    <source>
        <dbReference type="SAM" id="Phobius"/>
    </source>
</evidence>